<feature type="modified residue" description="4-aspartylphosphate" evidence="2">
    <location>
        <position position="51"/>
    </location>
</feature>
<dbReference type="SMART" id="SM00267">
    <property type="entry name" value="GGDEF"/>
    <property type="match status" value="1"/>
</dbReference>
<dbReference type="SUPFAM" id="SSF141868">
    <property type="entry name" value="EAL domain-like"/>
    <property type="match status" value="1"/>
</dbReference>
<dbReference type="CDD" id="cd01949">
    <property type="entry name" value="GGDEF"/>
    <property type="match status" value="1"/>
</dbReference>
<gene>
    <name evidence="7" type="ordered locus">Sden_1996</name>
</gene>
<dbReference type="Gene3D" id="3.40.50.2300">
    <property type="match status" value="1"/>
</dbReference>
<dbReference type="SMART" id="SM00052">
    <property type="entry name" value="EAL"/>
    <property type="match status" value="1"/>
</dbReference>
<dbReference type="EMBL" id="CP000302">
    <property type="protein sequence ID" value="ABE55279.1"/>
    <property type="molecule type" value="Genomic_DNA"/>
</dbReference>
<dbReference type="InterPro" id="IPR052155">
    <property type="entry name" value="Biofilm_reg_signaling"/>
</dbReference>
<dbReference type="PANTHER" id="PTHR44757:SF2">
    <property type="entry name" value="BIOFILM ARCHITECTURE MAINTENANCE PROTEIN MBAA"/>
    <property type="match status" value="1"/>
</dbReference>
<dbReference type="NCBIfam" id="TIGR00254">
    <property type="entry name" value="GGDEF"/>
    <property type="match status" value="1"/>
</dbReference>
<dbReference type="PROSITE" id="PS50110">
    <property type="entry name" value="RESPONSE_REGULATORY"/>
    <property type="match status" value="1"/>
</dbReference>
<dbReference type="Gene3D" id="3.20.20.450">
    <property type="entry name" value="EAL domain"/>
    <property type="match status" value="1"/>
</dbReference>
<feature type="domain" description="GGDEF" evidence="6">
    <location>
        <begin position="454"/>
        <end position="587"/>
    </location>
</feature>
<dbReference type="InterPro" id="IPR000160">
    <property type="entry name" value="GGDEF_dom"/>
</dbReference>
<dbReference type="SUPFAM" id="SSF55073">
    <property type="entry name" value="Nucleotide cyclase"/>
    <property type="match status" value="1"/>
</dbReference>
<dbReference type="InterPro" id="IPR011006">
    <property type="entry name" value="CheY-like_superfamily"/>
</dbReference>
<dbReference type="PROSITE" id="PS50883">
    <property type="entry name" value="EAL"/>
    <property type="match status" value="1"/>
</dbReference>
<evidence type="ECO:0000256" key="1">
    <source>
        <dbReference type="ARBA" id="ARBA00001946"/>
    </source>
</evidence>
<dbReference type="InterPro" id="IPR001633">
    <property type="entry name" value="EAL_dom"/>
</dbReference>
<dbReference type="InterPro" id="IPR035965">
    <property type="entry name" value="PAS-like_dom_sf"/>
</dbReference>
<evidence type="ECO:0000259" key="5">
    <source>
        <dbReference type="PROSITE" id="PS50883"/>
    </source>
</evidence>
<dbReference type="InterPro" id="IPR029787">
    <property type="entry name" value="Nucleotide_cyclase"/>
</dbReference>
<protein>
    <submittedName>
        <fullName evidence="7">GGDEF domain</fullName>
    </submittedName>
</protein>
<dbReference type="InterPro" id="IPR001789">
    <property type="entry name" value="Sig_transdc_resp-reg_receiver"/>
</dbReference>
<evidence type="ECO:0000259" key="4">
    <source>
        <dbReference type="PROSITE" id="PS50112"/>
    </source>
</evidence>
<comment type="cofactor">
    <cofactor evidence="1">
        <name>Mg(2+)</name>
        <dbReference type="ChEBI" id="CHEBI:18420"/>
    </cofactor>
</comment>
<dbReference type="GO" id="GO:0000160">
    <property type="term" value="P:phosphorelay signal transduction system"/>
    <property type="evidence" value="ECO:0007669"/>
    <property type="project" value="InterPro"/>
</dbReference>
<keyword evidence="2" id="KW-0597">Phosphoprotein</keyword>
<dbReference type="OrthoDB" id="9816034at2"/>
<evidence type="ECO:0000313" key="8">
    <source>
        <dbReference type="Proteomes" id="UP000001982"/>
    </source>
</evidence>
<dbReference type="GO" id="GO:0006355">
    <property type="term" value="P:regulation of DNA-templated transcription"/>
    <property type="evidence" value="ECO:0007669"/>
    <property type="project" value="InterPro"/>
</dbReference>
<dbReference type="STRING" id="318161.Sden_1996"/>
<dbReference type="Pfam" id="PF00563">
    <property type="entry name" value="EAL"/>
    <property type="match status" value="1"/>
</dbReference>
<dbReference type="NCBIfam" id="TIGR00229">
    <property type="entry name" value="sensory_box"/>
    <property type="match status" value="2"/>
</dbReference>
<dbReference type="PANTHER" id="PTHR44757">
    <property type="entry name" value="DIGUANYLATE CYCLASE DGCP"/>
    <property type="match status" value="1"/>
</dbReference>
<dbReference type="Gene3D" id="3.30.450.20">
    <property type="entry name" value="PAS domain"/>
    <property type="match status" value="2"/>
</dbReference>
<dbReference type="SMART" id="SM00448">
    <property type="entry name" value="REC"/>
    <property type="match status" value="1"/>
</dbReference>
<evidence type="ECO:0000256" key="2">
    <source>
        <dbReference type="PROSITE-ProRule" id="PRU00169"/>
    </source>
</evidence>
<dbReference type="InterPro" id="IPR035919">
    <property type="entry name" value="EAL_sf"/>
</dbReference>
<dbReference type="SUPFAM" id="SSF55785">
    <property type="entry name" value="PYP-like sensor domain (PAS domain)"/>
    <property type="match status" value="2"/>
</dbReference>
<keyword evidence="8" id="KW-1185">Reference proteome</keyword>
<dbReference type="Pfam" id="PF00989">
    <property type="entry name" value="PAS"/>
    <property type="match status" value="1"/>
</dbReference>
<dbReference type="Proteomes" id="UP000001982">
    <property type="component" value="Chromosome"/>
</dbReference>
<dbReference type="InterPro" id="IPR043128">
    <property type="entry name" value="Rev_trsase/Diguanyl_cyclase"/>
</dbReference>
<dbReference type="PROSITE" id="PS50887">
    <property type="entry name" value="GGDEF"/>
    <property type="match status" value="1"/>
</dbReference>
<dbReference type="RefSeq" id="WP_011496435.1">
    <property type="nucleotide sequence ID" value="NC_007954.1"/>
</dbReference>
<dbReference type="Pfam" id="PF00072">
    <property type="entry name" value="Response_reg"/>
    <property type="match status" value="1"/>
</dbReference>
<dbReference type="GO" id="GO:0003824">
    <property type="term" value="F:catalytic activity"/>
    <property type="evidence" value="ECO:0007669"/>
    <property type="project" value="UniProtKB-ARBA"/>
</dbReference>
<accession>Q12MP7</accession>
<evidence type="ECO:0000313" key="7">
    <source>
        <dbReference type="EMBL" id="ABE55279.1"/>
    </source>
</evidence>
<dbReference type="InterPro" id="IPR013767">
    <property type="entry name" value="PAS_fold"/>
</dbReference>
<dbReference type="InterPro" id="IPR000014">
    <property type="entry name" value="PAS"/>
</dbReference>
<dbReference type="Pfam" id="PF00990">
    <property type="entry name" value="GGDEF"/>
    <property type="match status" value="1"/>
</dbReference>
<dbReference type="Gene3D" id="3.30.70.270">
    <property type="match status" value="1"/>
</dbReference>
<dbReference type="Pfam" id="PF13426">
    <property type="entry name" value="PAS_9"/>
    <property type="match status" value="1"/>
</dbReference>
<dbReference type="eggNOG" id="COG5001">
    <property type="taxonomic scope" value="Bacteria"/>
</dbReference>
<dbReference type="KEGG" id="sdn:Sden_1996"/>
<dbReference type="FunFam" id="3.30.70.270:FF:000001">
    <property type="entry name" value="Diguanylate cyclase domain protein"/>
    <property type="match status" value="1"/>
</dbReference>
<evidence type="ECO:0000259" key="3">
    <source>
        <dbReference type="PROSITE" id="PS50110"/>
    </source>
</evidence>
<dbReference type="CDD" id="cd00130">
    <property type="entry name" value="PAS"/>
    <property type="match status" value="1"/>
</dbReference>
<organism evidence="7 8">
    <name type="scientific">Shewanella denitrificans (strain OS217 / ATCC BAA-1090 / DSM 15013)</name>
    <dbReference type="NCBI Taxonomy" id="318161"/>
    <lineage>
        <taxon>Bacteria</taxon>
        <taxon>Pseudomonadati</taxon>
        <taxon>Pseudomonadota</taxon>
        <taxon>Gammaproteobacteria</taxon>
        <taxon>Alteromonadales</taxon>
        <taxon>Shewanellaceae</taxon>
        <taxon>Shewanella</taxon>
    </lineage>
</organism>
<feature type="domain" description="Response regulatory" evidence="3">
    <location>
        <begin position="2"/>
        <end position="119"/>
    </location>
</feature>
<dbReference type="AlphaFoldDB" id="Q12MP7"/>
<feature type="domain" description="EAL" evidence="5">
    <location>
        <begin position="596"/>
        <end position="849"/>
    </location>
</feature>
<feature type="domain" description="PAS" evidence="4">
    <location>
        <begin position="297"/>
        <end position="342"/>
    </location>
</feature>
<dbReference type="PROSITE" id="PS50112">
    <property type="entry name" value="PAS"/>
    <property type="match status" value="1"/>
</dbReference>
<evidence type="ECO:0000259" key="6">
    <source>
        <dbReference type="PROSITE" id="PS50887"/>
    </source>
</evidence>
<dbReference type="SUPFAM" id="SSF52172">
    <property type="entry name" value="CheY-like"/>
    <property type="match status" value="1"/>
</dbReference>
<reference evidence="7 8" key="1">
    <citation type="submission" date="2006-03" db="EMBL/GenBank/DDBJ databases">
        <title>Complete sequence of Shewanella denitrificans OS217.</title>
        <authorList>
            <consortium name="US DOE Joint Genome Institute"/>
            <person name="Copeland A."/>
            <person name="Lucas S."/>
            <person name="Lapidus A."/>
            <person name="Barry K."/>
            <person name="Detter J.C."/>
            <person name="Glavina del Rio T."/>
            <person name="Hammon N."/>
            <person name="Israni S."/>
            <person name="Dalin E."/>
            <person name="Tice H."/>
            <person name="Pitluck S."/>
            <person name="Brettin T."/>
            <person name="Bruce D."/>
            <person name="Han C."/>
            <person name="Tapia R."/>
            <person name="Gilna P."/>
            <person name="Kiss H."/>
            <person name="Schmutz J."/>
            <person name="Larimer F."/>
            <person name="Land M."/>
            <person name="Hauser L."/>
            <person name="Kyrpides N."/>
            <person name="Lykidis A."/>
            <person name="Richardson P."/>
        </authorList>
    </citation>
    <scope>NUCLEOTIDE SEQUENCE [LARGE SCALE GENOMIC DNA]</scope>
    <source>
        <strain evidence="8">OS217 / ATCC BAA-1090 / DSM 15013</strain>
    </source>
</reference>
<dbReference type="CDD" id="cd01948">
    <property type="entry name" value="EAL"/>
    <property type="match status" value="1"/>
</dbReference>
<dbReference type="SMART" id="SM00091">
    <property type="entry name" value="PAS"/>
    <property type="match status" value="2"/>
</dbReference>
<name>Q12MP7_SHEDO</name>
<dbReference type="HOGENOM" id="CLU_000445_70_50_6"/>
<sequence>MNILIVEDDENSRVLQDVYLSADGHSVTSAKDGEIAILQLLQHTPDMIISDILMPVMDGFEFCRWVKNHPQYKDIPFVFYTATYVESKDEQLAYALGAQLFLIKPLEPLEFIKRIKGVVKDTSLGKLTPVSIDENESITQQEYIKFYNSRIRKKLDKKTLELNSEQEVSQQHEKNYQRLVESLDVGVLELDLKLFILNANKAWHKLLGAALVKLETNMSFTQLFSTENALILQSECAKIIAQSQFNSTQTMQLKMLGIEHDVLWLNLRLSAVMENNHVIGFSAIIYNITASLIDRQKIERYSSIFNHTSHGILVLDHNGKVVEVNPGFLALTGLPIEPFLGRDFTKLNSIKFTKEQRASLRLYIKAGKPWQGEVVHIHLNGISRISLLSLFVLPSQMVELQQLVCFFTDISDIKSYQDQLLYLTRHDKNTGLYNRLHFVTLLDYELKRCARDGRQLAVCFLDVDNFKDINDTFGHAIGDEFIALLATNLKNKLRQTDVIARFGGDEFIIFFEIEAEQQSAEQSITNIRQLVSGEFITSQAVINASVSLGIAIYPNDGLTSAELIKNADTAMYHAKKQGVGSFAYYRQALTEQVVRRISIVEDIKQALLLNQFEMWYQPQIDVITEEISGAEALIRWQHPTKGLINPIDFIPLAEELGLIAEVDRWVMNSVFNQVFKWHEKKLFFGRVALNVSTKTFKQSKFRQHYAEAISQYQIDPSHIEIEITEGAFSDEEDISPFLQELQSLGYGIAIDDFGTGYSSLSRLRSIPVNRLKIDRSFIDPITDSLAAKALVKSIINLAHSLDLCVIAEGIETQQHLTILKELGCNHMQGYYISRPLPVALFEMFVQSYCPNPTGT</sequence>
<proteinExistence type="predicted"/>